<proteinExistence type="predicted"/>
<sequence>MLVWCMDPSKPPPVFQCPRKSLKLTLSLEFSKNVTYSDNSRVTPKHRNTQWPRK</sequence>
<accession>A0A0V1EEJ0</accession>
<dbReference type="EMBL" id="JYDT01001037">
    <property type="protein sequence ID" value="KRY72024.1"/>
    <property type="molecule type" value="Genomic_DNA"/>
</dbReference>
<dbReference type="Proteomes" id="UP000054995">
    <property type="component" value="Unassembled WGS sequence"/>
</dbReference>
<organism evidence="1 2">
    <name type="scientific">Trichinella pseudospiralis</name>
    <name type="common">Parasitic roundworm</name>
    <dbReference type="NCBI Taxonomy" id="6337"/>
    <lineage>
        <taxon>Eukaryota</taxon>
        <taxon>Metazoa</taxon>
        <taxon>Ecdysozoa</taxon>
        <taxon>Nematoda</taxon>
        <taxon>Enoplea</taxon>
        <taxon>Dorylaimia</taxon>
        <taxon>Trichinellida</taxon>
        <taxon>Trichinellidae</taxon>
        <taxon>Trichinella</taxon>
    </lineage>
</organism>
<gene>
    <name evidence="1" type="ORF">T4D_4676</name>
</gene>
<dbReference type="AlphaFoldDB" id="A0A0V1EEJ0"/>
<evidence type="ECO:0000313" key="2">
    <source>
        <dbReference type="Proteomes" id="UP000054995"/>
    </source>
</evidence>
<evidence type="ECO:0000313" key="1">
    <source>
        <dbReference type="EMBL" id="KRY72024.1"/>
    </source>
</evidence>
<name>A0A0V1EEJ0_TRIPS</name>
<protein>
    <submittedName>
        <fullName evidence="1">Uncharacterized protein</fullName>
    </submittedName>
</protein>
<comment type="caution">
    <text evidence="1">The sequence shown here is derived from an EMBL/GenBank/DDBJ whole genome shotgun (WGS) entry which is preliminary data.</text>
</comment>
<keyword evidence="2" id="KW-1185">Reference proteome</keyword>
<reference evidence="1 2" key="1">
    <citation type="submission" date="2015-01" db="EMBL/GenBank/DDBJ databases">
        <title>Evolution of Trichinella species and genotypes.</title>
        <authorList>
            <person name="Korhonen P.K."/>
            <person name="Edoardo P."/>
            <person name="Giuseppe L.R."/>
            <person name="Gasser R.B."/>
        </authorList>
    </citation>
    <scope>NUCLEOTIDE SEQUENCE [LARGE SCALE GENOMIC DNA]</scope>
    <source>
        <strain evidence="1">ISS470</strain>
    </source>
</reference>